<evidence type="ECO:0000313" key="1">
    <source>
        <dbReference type="EMBL" id="MFE3867395.1"/>
    </source>
</evidence>
<dbReference type="RefSeq" id="WP_379854041.1">
    <property type="nucleotide sequence ID" value="NZ_JBHZPZ010000004.1"/>
</dbReference>
<reference evidence="1 2" key="1">
    <citation type="submission" date="2024-06" db="EMBL/GenBank/DDBJ databases">
        <title>Flavobacterium spp. isolated from glacier.</title>
        <authorList>
            <person name="Han D."/>
        </authorList>
    </citation>
    <scope>NUCLEOTIDE SEQUENCE [LARGE SCALE GENOMIC DNA]</scope>
    <source>
        <strain evidence="1 2">LS2P90</strain>
    </source>
</reference>
<comment type="caution">
    <text evidence="1">The sequence shown here is derived from an EMBL/GenBank/DDBJ whole genome shotgun (WGS) entry which is preliminary data.</text>
</comment>
<evidence type="ECO:0000313" key="2">
    <source>
        <dbReference type="Proteomes" id="UP001600109"/>
    </source>
</evidence>
<accession>A0ABW6HUX2</accession>
<proteinExistence type="predicted"/>
<organism evidence="1 2">
    <name type="scientific">Flavobacterium xylosi</name>
    <dbReference type="NCBI Taxonomy" id="3230415"/>
    <lineage>
        <taxon>Bacteria</taxon>
        <taxon>Pseudomonadati</taxon>
        <taxon>Bacteroidota</taxon>
        <taxon>Flavobacteriia</taxon>
        <taxon>Flavobacteriales</taxon>
        <taxon>Flavobacteriaceae</taxon>
        <taxon>Flavobacterium</taxon>
    </lineage>
</organism>
<dbReference type="Proteomes" id="UP001600109">
    <property type="component" value="Unassembled WGS sequence"/>
</dbReference>
<protein>
    <submittedName>
        <fullName evidence="1">T9SS sorting signal type C domain-containing protein</fullName>
    </submittedName>
</protein>
<dbReference type="EMBL" id="JBHZPZ010000004">
    <property type="protein sequence ID" value="MFE3867395.1"/>
    <property type="molecule type" value="Genomic_DNA"/>
</dbReference>
<sequence>MPVENAVLQVSGLGINGGICSNIQSFYVGLNSSLTDSDCEGTLKFSYVSRDGGTPNSKPSSNTPVCEGNSVNLFGAYSGIGSDKTIVYSWSIVDPNNSTVIRTGQNQAIAIPLVGIYKATLKCTVQYDNNTSLSNSETITIVVNPTPQHPIIGVTKPIDCNSSGSVVLSSLPTGNWIINPGAITGSGTSTTVTGLTVGYYSLTVTNQFGCTSSATIGSIVITDQSSSTWKKVGNVSSWSNGIPTITTNVILAGNYDTTSNDNITACSLTVNSGFALTIADGKFVTIQNNLTVNNGSNLKITNQGSLVVISDLGTVTNNGTIKVNKTTTPFEKFDYTYWSSPLTTTPISNTPGTTFSNWRSDRAYYFNPANFLDSEDDGFDDNQDDWVGATNMDVPGKGYIIMGPTWLSSYPAVESVVFNANVSTNKLNTGIINTPVSLTPGTFTDDDWNLIGNPYPCAIDAVKFINANITNIDATLYFWTHKANLGGELNLGPDAFNFSQSDYAMFNLTGGTATSKTVSTTGSANTSVNSIPLGNIASCQGFFVEAQNNNVNLIFNNSMRVGSATIGANTQFFKSMPVKEKAKDRFWLNLENKDGMFSQQLVGYFENSTNGFDNGYDGLLNDGGNYINFYSLIDDSAYKIQGRESFNDNDQVHLGYFTAVAGNFNINIDSREGVFSTNDNEVFIEDKTLEIIHNLKESPYSFSTESGTFDDRFVLRYTDKTLGAKSFKKIENTVLVSNLNKQISITSKIEMIDKVEVYDLLGRSIYQKMNIDAKEFIIQNLVSSRQALLIKIVLHDGQIVTNKIIY</sequence>
<name>A0ABW6HUX2_9FLAO</name>
<keyword evidence="2" id="KW-1185">Reference proteome</keyword>
<dbReference type="NCBIfam" id="NF033708">
    <property type="entry name" value="T9SS_Cterm_ChiA"/>
    <property type="match status" value="1"/>
</dbReference>
<gene>
    <name evidence="1" type="ORF">ACFX5E_04805</name>
</gene>